<comment type="caution">
    <text evidence="1">The sequence shown here is derived from an EMBL/GenBank/DDBJ whole genome shotgun (WGS) entry which is preliminary data.</text>
</comment>
<dbReference type="Proteomes" id="UP001556098">
    <property type="component" value="Unassembled WGS sequence"/>
</dbReference>
<organism evidence="1 2">
    <name type="scientific">Sulfitobacter sediminis</name>
    <dbReference type="NCBI Taxonomy" id="3234186"/>
    <lineage>
        <taxon>Bacteria</taxon>
        <taxon>Pseudomonadati</taxon>
        <taxon>Pseudomonadota</taxon>
        <taxon>Alphaproteobacteria</taxon>
        <taxon>Rhodobacterales</taxon>
        <taxon>Roseobacteraceae</taxon>
        <taxon>Sulfitobacter</taxon>
    </lineage>
</organism>
<dbReference type="RefSeq" id="WP_367878017.1">
    <property type="nucleotide sequence ID" value="NZ_JBFNXX010000008.1"/>
</dbReference>
<proteinExistence type="predicted"/>
<sequence length="305" mass="35683">MVSRAMRSAPTEQHMLGLYFIHRYRFLTVRQFAAVTGLKEKSASEVLLRYERRGFLDHFGNVGIRGYGKTPKVYFLKRAGYDLLAEESGIPYELLGDFKKAKVNTRWSPQMYHRLATLDALIALEVGVIARPHIQVAETFIEYRQRKVNQSWRPETSDYVADARTPENRIIPDAGFILENVESGKRALFFLEIDMGTERITSKLGHGQRFSVHHKIRQYDRYLQSGMFQRTYAPWGEFTFFTLLFVTTTETRLDNMRKALSNLPPSLHGYYRFNTLDVVLADFFNGAWRARVIEDENRYRLIREE</sequence>
<dbReference type="EMBL" id="JBFNXX010000008">
    <property type="protein sequence ID" value="MEW9920312.1"/>
    <property type="molecule type" value="Genomic_DNA"/>
</dbReference>
<dbReference type="Pfam" id="PF13814">
    <property type="entry name" value="Replic_Relax"/>
    <property type="match status" value="1"/>
</dbReference>
<protein>
    <submittedName>
        <fullName evidence="1">Replication-relaxation family protein</fullName>
    </submittedName>
</protein>
<gene>
    <name evidence="1" type="ORF">AB2B41_11895</name>
</gene>
<reference evidence="1 2" key="1">
    <citation type="submission" date="2024-07" db="EMBL/GenBank/DDBJ databases">
        <title>Marimonas sp.nov., isolated from tidal-flat sediment.</title>
        <authorList>
            <person name="Jayan J.N."/>
            <person name="Lee S.S."/>
        </authorList>
    </citation>
    <scope>NUCLEOTIDE SEQUENCE [LARGE SCALE GENOMIC DNA]</scope>
    <source>
        <strain evidence="1 2">MJW-29</strain>
    </source>
</reference>
<name>A0ABV3RNZ7_9RHOB</name>
<evidence type="ECO:0000313" key="2">
    <source>
        <dbReference type="Proteomes" id="UP001556098"/>
    </source>
</evidence>
<accession>A0ABV3RNZ7</accession>
<evidence type="ECO:0000313" key="1">
    <source>
        <dbReference type="EMBL" id="MEW9920312.1"/>
    </source>
</evidence>
<dbReference type="InterPro" id="IPR025855">
    <property type="entry name" value="Replic_Relax"/>
</dbReference>
<keyword evidence="2" id="KW-1185">Reference proteome</keyword>